<evidence type="ECO:0000256" key="4">
    <source>
        <dbReference type="ARBA" id="ARBA00022643"/>
    </source>
</evidence>
<dbReference type="PANTHER" id="PTHR42907">
    <property type="entry name" value="FMN-LINKED OXIDOREDUCTASES SUPERFAMILY PROTEIN"/>
    <property type="match status" value="1"/>
</dbReference>
<feature type="binding site" evidence="9">
    <location>
        <begin position="224"/>
        <end position="226"/>
    </location>
    <ligand>
        <name>FMN</name>
        <dbReference type="ChEBI" id="CHEBI:58210"/>
    </ligand>
</feature>
<comment type="caution">
    <text evidence="9">Lacks conserved residue(s) required for the propagation of feature annotation.</text>
</comment>
<comment type="catalytic activity">
    <reaction evidence="9">
        <text>5,6-dihydrouridine(20a) in tRNA + NAD(+) = uridine(20a) in tRNA + NADH + H(+)</text>
        <dbReference type="Rhea" id="RHEA:53348"/>
        <dbReference type="Rhea" id="RHEA-COMP:13535"/>
        <dbReference type="Rhea" id="RHEA-COMP:13536"/>
        <dbReference type="ChEBI" id="CHEBI:15378"/>
        <dbReference type="ChEBI" id="CHEBI:57540"/>
        <dbReference type="ChEBI" id="CHEBI:57945"/>
        <dbReference type="ChEBI" id="CHEBI:65315"/>
        <dbReference type="ChEBI" id="CHEBI:74443"/>
    </reaction>
</comment>
<dbReference type="InterPro" id="IPR013785">
    <property type="entry name" value="Aldolase_TIM"/>
</dbReference>
<comment type="cofactor">
    <cofactor evidence="1 9">
        <name>FMN</name>
        <dbReference type="ChEBI" id="CHEBI:58210"/>
    </cofactor>
</comment>
<protein>
    <recommendedName>
        <fullName evidence="9">tRNA-dihydrouridine(20/20a) synthase</fullName>
        <ecNumber evidence="9">1.3.1.91</ecNumber>
    </recommendedName>
    <alternativeName>
        <fullName evidence="9">U20-specific dihydrouridine synthase</fullName>
        <shortName evidence="9">U20-specific Dus</shortName>
    </alternativeName>
    <alternativeName>
        <fullName evidence="9">tRNA-dihydrouridine synthase A</fullName>
    </alternativeName>
</protein>
<feature type="binding site" evidence="9">
    <location>
        <position position="83"/>
    </location>
    <ligand>
        <name>FMN</name>
        <dbReference type="ChEBI" id="CHEBI:58210"/>
    </ligand>
</feature>
<comment type="similarity">
    <text evidence="9">Belongs to the Dus family. DusA subfamily.</text>
</comment>
<dbReference type="EC" id="1.3.1.91" evidence="9"/>
<dbReference type="Gene3D" id="3.20.20.70">
    <property type="entry name" value="Aldolase class I"/>
    <property type="match status" value="1"/>
</dbReference>
<feature type="domain" description="DUS-like FMN-binding" evidence="10">
    <location>
        <begin position="28"/>
        <end position="327"/>
    </location>
</feature>
<evidence type="ECO:0000256" key="7">
    <source>
        <dbReference type="ARBA" id="ARBA00022884"/>
    </source>
</evidence>
<dbReference type="AlphaFoldDB" id="A0A1C3JZG5"/>
<evidence type="ECO:0000256" key="9">
    <source>
        <dbReference type="HAMAP-Rule" id="MF_02041"/>
    </source>
</evidence>
<evidence type="ECO:0000313" key="12">
    <source>
        <dbReference type="EMBL" id="SOE50306.1"/>
    </source>
</evidence>
<dbReference type="GO" id="GO:0102264">
    <property type="term" value="F:tRNA-dihydrouridine20 synthase activity"/>
    <property type="evidence" value="ECO:0007669"/>
    <property type="project" value="UniProtKB-EC"/>
</dbReference>
<keyword evidence="7 9" id="KW-0694">RNA-binding</keyword>
<feature type="site" description="Interacts with tRNA; defines subfamily-specific binding signature" evidence="9">
    <location>
        <position position="311"/>
    </location>
</feature>
<dbReference type="STRING" id="1851544.ODI_02706"/>
<feature type="site" description="Interacts with tRNA" evidence="9">
    <location>
        <position position="199"/>
    </location>
</feature>
<keyword evidence="13" id="KW-1185">Reference proteome</keyword>
<dbReference type="OrthoDB" id="9783413at2"/>
<accession>A0A1C3JZG5</accession>
<keyword evidence="4 9" id="KW-0288">FMN</keyword>
<dbReference type="NCBIfam" id="NF008774">
    <property type="entry name" value="PRK11815.1"/>
    <property type="match status" value="1"/>
</dbReference>
<evidence type="ECO:0000256" key="6">
    <source>
        <dbReference type="ARBA" id="ARBA00022857"/>
    </source>
</evidence>
<dbReference type="HAMAP" id="MF_02041">
    <property type="entry name" value="DusA_subfam"/>
    <property type="match status" value="1"/>
</dbReference>
<feature type="active site" description="Proton donor" evidence="9">
    <location>
        <position position="113"/>
    </location>
</feature>
<keyword evidence="3 9" id="KW-0285">Flavoprotein</keyword>
<reference evidence="11 13" key="1">
    <citation type="submission" date="2016-06" db="EMBL/GenBank/DDBJ databases">
        <authorList>
            <person name="Kjaerup R.B."/>
            <person name="Dalgaard T.S."/>
            <person name="Juul-Madsen H.R."/>
        </authorList>
    </citation>
    <scope>NUCLEOTIDE SEQUENCE [LARGE SCALE GENOMIC DNA]</scope>
    <source>
        <strain evidence="11">Orrdi1</strain>
    </source>
</reference>
<sequence length="343" mass="37572">MLQNQTLTDSSPDAAHALPADSPWRLCVAPMIDVTDRHCRVFHRLLAPRARLYTEMITTGALLHGDVPRHLDFDETEHPVALQLGGSDPEALAESAKLGEQWGYDEINLNCGCPSERVQKGAFGACLMAEAPLVADCVKAMLDAVSVPVTVKHRLGLDYDDSYAFVRDFVGTLYDAGCRVFIVHARNAVLKGLSPKDNREVPPLRYEAARQLKRDFPDCTMVLNGGLADAAQSVAELPGFDGVMLGRAAWHQPRVLSEVSRIWWPGDVLLDDAAVVEAMRVYAATQTARGMPLRMMTRPMLGLVNGRAGAREWRRVLSDQKRLASNDPALLAEAWRGLAAVPA</sequence>
<dbReference type="Pfam" id="PF01207">
    <property type="entry name" value="Dus"/>
    <property type="match status" value="1"/>
</dbReference>
<feature type="binding site" evidence="9">
    <location>
        <position position="184"/>
    </location>
    <ligand>
        <name>FMN</name>
        <dbReference type="ChEBI" id="CHEBI:58210"/>
    </ligand>
</feature>
<name>A0A1C3JZG5_9BURK</name>
<evidence type="ECO:0000259" key="10">
    <source>
        <dbReference type="Pfam" id="PF01207"/>
    </source>
</evidence>
<keyword evidence="2 9" id="KW-0820">tRNA-binding</keyword>
<proteinExistence type="inferred from homology"/>
<evidence type="ECO:0000256" key="5">
    <source>
        <dbReference type="ARBA" id="ARBA00022694"/>
    </source>
</evidence>
<evidence type="ECO:0000256" key="1">
    <source>
        <dbReference type="ARBA" id="ARBA00001917"/>
    </source>
</evidence>
<evidence type="ECO:0000256" key="2">
    <source>
        <dbReference type="ARBA" id="ARBA00022555"/>
    </source>
</evidence>
<evidence type="ECO:0000313" key="11">
    <source>
        <dbReference type="EMBL" id="SBT24636.1"/>
    </source>
</evidence>
<feature type="binding site" evidence="9">
    <location>
        <begin position="246"/>
        <end position="247"/>
    </location>
    <ligand>
        <name>FMN</name>
        <dbReference type="ChEBI" id="CHEBI:58210"/>
    </ligand>
</feature>
<dbReference type="Gene3D" id="1.20.120.1460">
    <property type="match status" value="1"/>
</dbReference>
<gene>
    <name evidence="9" type="primary">dusA</name>
    <name evidence="11" type="ORF">ODI_02706</name>
    <name evidence="12" type="ORF">ODI_R2633</name>
</gene>
<feature type="binding site" evidence="9">
    <location>
        <position position="152"/>
    </location>
    <ligand>
        <name>FMN</name>
        <dbReference type="ChEBI" id="CHEBI:58210"/>
    </ligand>
</feature>
<dbReference type="KEGG" id="odi:ODI_R2633"/>
<dbReference type="GO" id="GO:0000049">
    <property type="term" value="F:tRNA binding"/>
    <property type="evidence" value="ECO:0007669"/>
    <property type="project" value="UniProtKB-UniRule"/>
</dbReference>
<dbReference type="PANTHER" id="PTHR42907:SF1">
    <property type="entry name" value="FMN-LINKED OXIDOREDUCTASES SUPERFAMILY PROTEIN"/>
    <property type="match status" value="1"/>
</dbReference>
<dbReference type="PROSITE" id="PS01136">
    <property type="entry name" value="UPF0034"/>
    <property type="match status" value="1"/>
</dbReference>
<dbReference type="GO" id="GO:0050660">
    <property type="term" value="F:flavin adenine dinucleotide binding"/>
    <property type="evidence" value="ECO:0007669"/>
    <property type="project" value="InterPro"/>
</dbReference>
<dbReference type="InterPro" id="IPR004653">
    <property type="entry name" value="DusA"/>
</dbReference>
<organism evidence="11 13">
    <name type="scientific">Orrella dioscoreae</name>
    <dbReference type="NCBI Taxonomy" id="1851544"/>
    <lineage>
        <taxon>Bacteria</taxon>
        <taxon>Pseudomonadati</taxon>
        <taxon>Pseudomonadota</taxon>
        <taxon>Betaproteobacteria</taxon>
        <taxon>Burkholderiales</taxon>
        <taxon>Alcaligenaceae</taxon>
        <taxon>Orrella</taxon>
    </lineage>
</organism>
<comment type="catalytic activity">
    <reaction evidence="9">
        <text>5,6-dihydrouridine(20) in tRNA + NAD(+) = uridine(20) in tRNA + NADH + H(+)</text>
        <dbReference type="Rhea" id="RHEA:53340"/>
        <dbReference type="Rhea" id="RHEA-COMP:13533"/>
        <dbReference type="Rhea" id="RHEA-COMP:13534"/>
        <dbReference type="ChEBI" id="CHEBI:15378"/>
        <dbReference type="ChEBI" id="CHEBI:57540"/>
        <dbReference type="ChEBI" id="CHEBI:57945"/>
        <dbReference type="ChEBI" id="CHEBI:65315"/>
        <dbReference type="ChEBI" id="CHEBI:74443"/>
        <dbReference type="EC" id="1.3.1.91"/>
    </reaction>
</comment>
<feature type="site" description="Interacts with tRNA; defines subfamily-specific binding signature" evidence="9">
    <location>
        <position position="314"/>
    </location>
</feature>
<dbReference type="InterPro" id="IPR018517">
    <property type="entry name" value="tRNA_hU_synthase_CS"/>
</dbReference>
<evidence type="ECO:0000256" key="8">
    <source>
        <dbReference type="ARBA" id="ARBA00023002"/>
    </source>
</evidence>
<comment type="function">
    <text evidence="9">Catalyzes the synthesis of 5,6-dihydrouridine (D), a modified base found in the D-loop of most tRNAs, via the reduction of the C5-C6 double bond in target uridines. Specifically modifies U20 and U20a in tRNAs.</text>
</comment>
<keyword evidence="8 9" id="KW-0560">Oxidoreductase</keyword>
<comment type="catalytic activity">
    <reaction evidence="9">
        <text>5,6-dihydrouridine(20) in tRNA + NADP(+) = uridine(20) in tRNA + NADPH + H(+)</text>
        <dbReference type="Rhea" id="RHEA:53336"/>
        <dbReference type="Rhea" id="RHEA-COMP:13533"/>
        <dbReference type="Rhea" id="RHEA-COMP:13534"/>
        <dbReference type="ChEBI" id="CHEBI:15378"/>
        <dbReference type="ChEBI" id="CHEBI:57783"/>
        <dbReference type="ChEBI" id="CHEBI:58349"/>
        <dbReference type="ChEBI" id="CHEBI:65315"/>
        <dbReference type="ChEBI" id="CHEBI:74443"/>
        <dbReference type="EC" id="1.3.1.91"/>
    </reaction>
</comment>
<dbReference type="Proteomes" id="UP000078558">
    <property type="component" value="Chromosome I"/>
</dbReference>
<dbReference type="SUPFAM" id="SSF51395">
    <property type="entry name" value="FMN-linked oxidoreductases"/>
    <property type="match status" value="1"/>
</dbReference>
<feature type="site" description="Interacts with tRNA" evidence="9">
    <location>
        <position position="110"/>
    </location>
</feature>
<dbReference type="EMBL" id="FLRC01000011">
    <property type="protein sequence ID" value="SBT24636.1"/>
    <property type="molecule type" value="Genomic_DNA"/>
</dbReference>
<keyword evidence="6 9" id="KW-0521">NADP</keyword>
<comment type="catalytic activity">
    <reaction evidence="9">
        <text>5,6-dihydrouridine(20a) in tRNA + NADP(+) = uridine(20a) in tRNA + NADPH + H(+)</text>
        <dbReference type="Rhea" id="RHEA:53344"/>
        <dbReference type="Rhea" id="RHEA-COMP:13535"/>
        <dbReference type="Rhea" id="RHEA-COMP:13536"/>
        <dbReference type="ChEBI" id="CHEBI:15378"/>
        <dbReference type="ChEBI" id="CHEBI:57783"/>
        <dbReference type="ChEBI" id="CHEBI:58349"/>
        <dbReference type="ChEBI" id="CHEBI:65315"/>
        <dbReference type="ChEBI" id="CHEBI:74443"/>
    </reaction>
</comment>
<dbReference type="RefSeq" id="WP_074046775.1">
    <property type="nucleotide sequence ID" value="NZ_LT907988.1"/>
</dbReference>
<evidence type="ECO:0000313" key="13">
    <source>
        <dbReference type="Proteomes" id="UP000078558"/>
    </source>
</evidence>
<dbReference type="CDD" id="cd02801">
    <property type="entry name" value="DUS_like_FMN"/>
    <property type="match status" value="1"/>
</dbReference>
<dbReference type="GO" id="GO:0010181">
    <property type="term" value="F:FMN binding"/>
    <property type="evidence" value="ECO:0007669"/>
    <property type="project" value="UniProtKB-UniRule"/>
</dbReference>
<dbReference type="EMBL" id="LT907988">
    <property type="protein sequence ID" value="SOE50306.1"/>
    <property type="molecule type" value="Genomic_DNA"/>
</dbReference>
<dbReference type="InterPro" id="IPR035587">
    <property type="entry name" value="DUS-like_FMN-bd"/>
</dbReference>
<evidence type="ECO:0000256" key="3">
    <source>
        <dbReference type="ARBA" id="ARBA00022630"/>
    </source>
</evidence>
<reference evidence="12 13" key="2">
    <citation type="submission" date="2017-08" db="EMBL/GenBank/DDBJ databases">
        <authorList>
            <person name="de Groot N.N."/>
        </authorList>
    </citation>
    <scope>NUCLEOTIDE SEQUENCE [LARGE SCALE GENOMIC DNA]</scope>
    <source>
        <strain evidence="12">Orrdi1</strain>
    </source>
</reference>
<keyword evidence="5 9" id="KW-0819">tRNA processing</keyword>
<feature type="site" description="Interacts with tRNA; defines subfamily-specific binding signature" evidence="9">
    <location>
        <position position="196"/>
    </location>
</feature>